<feature type="compositionally biased region" description="Basic and acidic residues" evidence="1">
    <location>
        <begin position="1"/>
        <end position="10"/>
    </location>
</feature>
<evidence type="ECO:0000256" key="1">
    <source>
        <dbReference type="SAM" id="MobiDB-lite"/>
    </source>
</evidence>
<feature type="region of interest" description="Disordered" evidence="1">
    <location>
        <begin position="1"/>
        <end position="32"/>
    </location>
</feature>
<name>A0A0G4HPI7_9ALVE</name>
<dbReference type="AlphaFoldDB" id="A0A0G4HPI7"/>
<gene>
    <name evidence="2" type="ORF">Cvel_29812</name>
</gene>
<feature type="compositionally biased region" description="Basic and acidic residues" evidence="1">
    <location>
        <begin position="18"/>
        <end position="31"/>
    </location>
</feature>
<dbReference type="PhylomeDB" id="A0A0G4HPI7"/>
<organism evidence="2">
    <name type="scientific">Chromera velia CCMP2878</name>
    <dbReference type="NCBI Taxonomy" id="1169474"/>
    <lineage>
        <taxon>Eukaryota</taxon>
        <taxon>Sar</taxon>
        <taxon>Alveolata</taxon>
        <taxon>Colpodellida</taxon>
        <taxon>Chromeraceae</taxon>
        <taxon>Chromera</taxon>
    </lineage>
</organism>
<dbReference type="VEuPathDB" id="CryptoDB:Cvel_29812"/>
<dbReference type="EMBL" id="CDMZ01003373">
    <property type="protein sequence ID" value="CEM46128.1"/>
    <property type="molecule type" value="Genomic_DNA"/>
</dbReference>
<accession>A0A0G4HPI7</accession>
<reference evidence="2" key="1">
    <citation type="submission" date="2014-11" db="EMBL/GenBank/DDBJ databases">
        <authorList>
            <person name="Otto D Thomas"/>
            <person name="Naeem Raeece"/>
        </authorList>
    </citation>
    <scope>NUCLEOTIDE SEQUENCE</scope>
</reference>
<proteinExistence type="predicted"/>
<evidence type="ECO:0000313" key="2">
    <source>
        <dbReference type="EMBL" id="CEM46128.1"/>
    </source>
</evidence>
<protein>
    <submittedName>
        <fullName evidence="2">Uncharacterized protein</fullName>
    </submittedName>
</protein>
<sequence>MTEKSQERRIRGFTGVPDDEKDHRRTNEGRGIRRIPRTVRMIPYEPFDEGALTVYNFNGIKKESGDMLVSYTSKEQLKSVEEMTRKGVRIIQSIQPADRYEGWSDRFYPTSYGRSAIPSTVYYPEFKEVRIPGRVPLSL</sequence>